<accession>A0A8X8IEA8</accession>
<protein>
    <submittedName>
        <fullName evidence="2">Glycosyltransferase involved in cell wall bisynthesis</fullName>
    </submittedName>
</protein>
<sequence length="362" mass="41279">MKVLIGINPKAHVLPGTDELDGLNKIGFQCRSARYGRKDYSVQGHTRRLFDVVLNSFNIISALYTFSPDILYLNSRFDPLASVRDAITIFLVKCFYYKKLKIAIKSHGSDMSVFTTRSFLYKRIIVPHLTRHVDLWLLLSEEEKSTISKYNTGIAEKVSVTCNIIDPSRLISSAEFRKKYKLNNDKMKIIFIGRVVDEKGVFEFLKAIPLVDCKDKCDFILVGDGKDFSQVKQLAGELGLDPYLRFIGWVEEGETEHFYDCVDILILPTFHTEGFSMVLFNAVASGLPVITTRIRAAVDHLKMPENVIWVEPKSEKQVADAINELIRNETLRNNMSANNKKLASRFSRDKVCHEMSEAFMSI</sequence>
<dbReference type="Pfam" id="PF00534">
    <property type="entry name" value="Glycos_transf_1"/>
    <property type="match status" value="1"/>
</dbReference>
<gene>
    <name evidence="2" type="ORF">SAMN05444410_103219</name>
</gene>
<reference evidence="2 3" key="1">
    <citation type="submission" date="2016-10" db="EMBL/GenBank/DDBJ databases">
        <authorList>
            <person name="Varghese N."/>
            <person name="Submissions S."/>
        </authorList>
    </citation>
    <scope>NUCLEOTIDE SEQUENCE [LARGE SCALE GENOMIC DNA]</scope>
    <source>
        <strain evidence="2 3">DSM 25353</strain>
    </source>
</reference>
<organism evidence="2 3">
    <name type="scientific">Hydrobacter penzbergensis</name>
    <dbReference type="NCBI Taxonomy" id="1235997"/>
    <lineage>
        <taxon>Bacteria</taxon>
        <taxon>Pseudomonadati</taxon>
        <taxon>Bacteroidota</taxon>
        <taxon>Chitinophagia</taxon>
        <taxon>Chitinophagales</taxon>
        <taxon>Chitinophagaceae</taxon>
        <taxon>Hydrobacter</taxon>
    </lineage>
</organism>
<evidence type="ECO:0000259" key="1">
    <source>
        <dbReference type="Pfam" id="PF00534"/>
    </source>
</evidence>
<dbReference type="AlphaFoldDB" id="A0A8X8IEA8"/>
<dbReference type="Gene3D" id="3.40.50.2000">
    <property type="entry name" value="Glycogen Phosphorylase B"/>
    <property type="match status" value="2"/>
</dbReference>
<dbReference type="InterPro" id="IPR001296">
    <property type="entry name" value="Glyco_trans_1"/>
</dbReference>
<dbReference type="CDD" id="cd03801">
    <property type="entry name" value="GT4_PimA-like"/>
    <property type="match status" value="1"/>
</dbReference>
<dbReference type="GO" id="GO:0016757">
    <property type="term" value="F:glycosyltransferase activity"/>
    <property type="evidence" value="ECO:0007669"/>
    <property type="project" value="InterPro"/>
</dbReference>
<name>A0A8X8IEA8_9BACT</name>
<dbReference type="Proteomes" id="UP000198711">
    <property type="component" value="Unassembled WGS sequence"/>
</dbReference>
<evidence type="ECO:0000313" key="3">
    <source>
        <dbReference type="Proteomes" id="UP000198711"/>
    </source>
</evidence>
<dbReference type="RefSeq" id="WP_092722850.1">
    <property type="nucleotide sequence ID" value="NZ_FNNO01000003.1"/>
</dbReference>
<feature type="domain" description="Glycosyl transferase family 1" evidence="1">
    <location>
        <begin position="174"/>
        <end position="341"/>
    </location>
</feature>
<keyword evidence="3" id="KW-1185">Reference proteome</keyword>
<dbReference type="SUPFAM" id="SSF53756">
    <property type="entry name" value="UDP-Glycosyltransferase/glycogen phosphorylase"/>
    <property type="match status" value="1"/>
</dbReference>
<dbReference type="EMBL" id="FNNO01000003">
    <property type="protein sequence ID" value="SDW53686.1"/>
    <property type="molecule type" value="Genomic_DNA"/>
</dbReference>
<dbReference type="InterPro" id="IPR050194">
    <property type="entry name" value="Glycosyltransferase_grp1"/>
</dbReference>
<comment type="caution">
    <text evidence="2">The sequence shown here is derived from an EMBL/GenBank/DDBJ whole genome shotgun (WGS) entry which is preliminary data.</text>
</comment>
<proteinExistence type="predicted"/>
<dbReference type="PANTHER" id="PTHR45947:SF3">
    <property type="entry name" value="SULFOQUINOVOSYL TRANSFERASE SQD2"/>
    <property type="match status" value="1"/>
</dbReference>
<dbReference type="PANTHER" id="PTHR45947">
    <property type="entry name" value="SULFOQUINOVOSYL TRANSFERASE SQD2"/>
    <property type="match status" value="1"/>
</dbReference>
<evidence type="ECO:0000313" key="2">
    <source>
        <dbReference type="EMBL" id="SDW53686.1"/>
    </source>
</evidence>